<dbReference type="AlphaFoldDB" id="A0A1F2PMM8"/>
<dbReference type="Gene3D" id="3.30.70.270">
    <property type="match status" value="1"/>
</dbReference>
<feature type="transmembrane region" description="Helical" evidence="1">
    <location>
        <begin position="120"/>
        <end position="139"/>
    </location>
</feature>
<feature type="transmembrane region" description="Helical" evidence="1">
    <location>
        <begin position="95"/>
        <end position="114"/>
    </location>
</feature>
<dbReference type="SUPFAM" id="SSF55073">
    <property type="entry name" value="Nucleotide cyclase"/>
    <property type="match status" value="1"/>
</dbReference>
<dbReference type="EMBL" id="LKEU01000013">
    <property type="protein sequence ID" value="OFV71992.1"/>
    <property type="molecule type" value="Genomic_DNA"/>
</dbReference>
<keyword evidence="3" id="KW-0548">Nucleotidyltransferase</keyword>
<keyword evidence="1" id="KW-1133">Transmembrane helix</keyword>
<keyword evidence="1" id="KW-0812">Transmembrane</keyword>
<dbReference type="SMART" id="SM00267">
    <property type="entry name" value="GGDEF"/>
    <property type="match status" value="1"/>
</dbReference>
<feature type="domain" description="GGDEF" evidence="2">
    <location>
        <begin position="240"/>
        <end position="367"/>
    </location>
</feature>
<reference evidence="3 4" key="1">
    <citation type="submission" date="2015-09" db="EMBL/GenBank/DDBJ databases">
        <title>Genome sequence of Acetobacterium wieringae DSM 1911.</title>
        <authorList>
            <person name="Poehlein A."/>
            <person name="Bengelsdorf F.R."/>
            <person name="Schiel-Bengelsdorf B."/>
            <person name="Duerre P."/>
            <person name="Daniel R."/>
        </authorList>
    </citation>
    <scope>NUCLEOTIDE SEQUENCE [LARGE SCALE GENOMIC DNA]</scope>
    <source>
        <strain evidence="3 4">DSM 1911</strain>
    </source>
</reference>
<evidence type="ECO:0000313" key="3">
    <source>
        <dbReference type="EMBL" id="OFV71992.1"/>
    </source>
</evidence>
<dbReference type="GO" id="GO:0052621">
    <property type="term" value="F:diguanylate cyclase activity"/>
    <property type="evidence" value="ECO:0007669"/>
    <property type="project" value="UniProtKB-EC"/>
</dbReference>
<dbReference type="InterPro" id="IPR043128">
    <property type="entry name" value="Rev_trsase/Diguanyl_cyclase"/>
</dbReference>
<comment type="caution">
    <text evidence="3">The sequence shown here is derived from an EMBL/GenBank/DDBJ whole genome shotgun (WGS) entry which is preliminary data.</text>
</comment>
<dbReference type="InterPro" id="IPR029787">
    <property type="entry name" value="Nucleotide_cyclase"/>
</dbReference>
<dbReference type="InterPro" id="IPR050469">
    <property type="entry name" value="Diguanylate_Cyclase"/>
</dbReference>
<dbReference type="STRING" id="52694.ACWI_04660"/>
<dbReference type="OrthoDB" id="9804955at2"/>
<dbReference type="NCBIfam" id="TIGR00254">
    <property type="entry name" value="GGDEF"/>
    <property type="match status" value="1"/>
</dbReference>
<protein>
    <submittedName>
        <fullName evidence="3">Diguanylate cyclase VdcA</fullName>
        <ecNumber evidence="3">2.7.7.65</ecNumber>
    </submittedName>
</protein>
<dbReference type="EC" id="2.7.7.65" evidence="3"/>
<dbReference type="Proteomes" id="UP000176244">
    <property type="component" value="Unassembled WGS sequence"/>
</dbReference>
<keyword evidence="3" id="KW-0808">Transferase</keyword>
<name>A0A1F2PMM8_9FIRM</name>
<evidence type="ECO:0000313" key="4">
    <source>
        <dbReference type="Proteomes" id="UP000176244"/>
    </source>
</evidence>
<feature type="transmembrane region" description="Helical" evidence="1">
    <location>
        <begin position="169"/>
        <end position="190"/>
    </location>
</feature>
<dbReference type="FunFam" id="3.30.70.270:FF:000001">
    <property type="entry name" value="Diguanylate cyclase domain protein"/>
    <property type="match status" value="1"/>
</dbReference>
<dbReference type="RefSeq" id="WP_070369834.1">
    <property type="nucleotide sequence ID" value="NZ_LKEU01000013.1"/>
</dbReference>
<proteinExistence type="predicted"/>
<dbReference type="Pfam" id="PF00990">
    <property type="entry name" value="GGDEF"/>
    <property type="match status" value="1"/>
</dbReference>
<feature type="transmembrane region" description="Helical" evidence="1">
    <location>
        <begin position="36"/>
        <end position="55"/>
    </location>
</feature>
<dbReference type="PROSITE" id="PS50887">
    <property type="entry name" value="GGDEF"/>
    <property type="match status" value="1"/>
</dbReference>
<keyword evidence="1" id="KW-0472">Membrane</keyword>
<sequence length="367" mass="41365">MNSEQESKAPIYLGEFRDERLEQEFYQAEIVAHFNWIRLGILAAALFFLVLLLPVYDRIVDHHDFRIAASMIVVVTVALFFLFFKVSFATVGTLLSYWFTGYEIAVGLALLYLLTNLMPVAPLVQVLSLIVMILVVFLINSRWLLAVFTTLLLGVSYFVMVVVESGLSADARVAGLGVLLIIVISSLASYRSNTYKRFHYLNLLELIRLAEFDALTGIYNKAKFNKDYDGLTERARRQQGHLSVVMFDIDNFKEINTQHGHLVGDAILLELANFIQLHIRSSDIFVRWGGDKFILTFPDIPLPLAAEIAEKLRVLIGDHDFAQVGHLSCSFGVAAFEEGDQLDSLVRRADQRLDTAKTQGKNRVVQG</sequence>
<dbReference type="PANTHER" id="PTHR45138">
    <property type="entry name" value="REGULATORY COMPONENTS OF SENSORY TRANSDUCTION SYSTEM"/>
    <property type="match status" value="1"/>
</dbReference>
<dbReference type="CDD" id="cd01949">
    <property type="entry name" value="GGDEF"/>
    <property type="match status" value="1"/>
</dbReference>
<feature type="transmembrane region" description="Helical" evidence="1">
    <location>
        <begin position="144"/>
        <end position="163"/>
    </location>
</feature>
<dbReference type="PANTHER" id="PTHR45138:SF9">
    <property type="entry name" value="DIGUANYLATE CYCLASE DGCM-RELATED"/>
    <property type="match status" value="1"/>
</dbReference>
<accession>A0A1F2PMM8</accession>
<gene>
    <name evidence="3" type="primary">vdcA_1</name>
    <name evidence="3" type="ORF">ACWI_04660</name>
</gene>
<feature type="transmembrane region" description="Helical" evidence="1">
    <location>
        <begin position="67"/>
        <end position="88"/>
    </location>
</feature>
<evidence type="ECO:0000256" key="1">
    <source>
        <dbReference type="SAM" id="Phobius"/>
    </source>
</evidence>
<evidence type="ECO:0000259" key="2">
    <source>
        <dbReference type="PROSITE" id="PS50887"/>
    </source>
</evidence>
<dbReference type="InterPro" id="IPR000160">
    <property type="entry name" value="GGDEF_dom"/>
</dbReference>
<organism evidence="3 4">
    <name type="scientific">Acetobacterium wieringae</name>
    <dbReference type="NCBI Taxonomy" id="52694"/>
    <lineage>
        <taxon>Bacteria</taxon>
        <taxon>Bacillati</taxon>
        <taxon>Bacillota</taxon>
        <taxon>Clostridia</taxon>
        <taxon>Eubacteriales</taxon>
        <taxon>Eubacteriaceae</taxon>
        <taxon>Acetobacterium</taxon>
    </lineage>
</organism>